<dbReference type="AlphaFoldDB" id="A0A4Y2VDA2"/>
<gene>
    <name evidence="1" type="ORF">AVEN_215018_1</name>
</gene>
<accession>A0A4Y2VDA2</accession>
<dbReference type="Proteomes" id="UP000499080">
    <property type="component" value="Unassembled WGS sequence"/>
</dbReference>
<dbReference type="EMBL" id="BGPR01044824">
    <property type="protein sequence ID" value="GBO21670.1"/>
    <property type="molecule type" value="Genomic_DNA"/>
</dbReference>
<name>A0A4Y2VDA2_ARAVE</name>
<comment type="caution">
    <text evidence="1">The sequence shown here is derived from an EMBL/GenBank/DDBJ whole genome shotgun (WGS) entry which is preliminary data.</text>
</comment>
<proteinExistence type="predicted"/>
<keyword evidence="2" id="KW-1185">Reference proteome</keyword>
<protein>
    <submittedName>
        <fullName evidence="1">Uncharacterized protein</fullName>
    </submittedName>
</protein>
<evidence type="ECO:0000313" key="1">
    <source>
        <dbReference type="EMBL" id="GBO21670.1"/>
    </source>
</evidence>
<evidence type="ECO:0000313" key="2">
    <source>
        <dbReference type="Proteomes" id="UP000499080"/>
    </source>
</evidence>
<organism evidence="1 2">
    <name type="scientific">Araneus ventricosus</name>
    <name type="common">Orbweaver spider</name>
    <name type="synonym">Epeira ventricosa</name>
    <dbReference type="NCBI Taxonomy" id="182803"/>
    <lineage>
        <taxon>Eukaryota</taxon>
        <taxon>Metazoa</taxon>
        <taxon>Ecdysozoa</taxon>
        <taxon>Arthropoda</taxon>
        <taxon>Chelicerata</taxon>
        <taxon>Arachnida</taxon>
        <taxon>Araneae</taxon>
        <taxon>Araneomorphae</taxon>
        <taxon>Entelegynae</taxon>
        <taxon>Araneoidea</taxon>
        <taxon>Araneidae</taxon>
        <taxon>Araneus</taxon>
    </lineage>
</organism>
<sequence length="195" mass="21666">MRSKKQTEWQQLLMESPLAYPRGKECLEEGGGLIIAGESSKSSDMLYYMASSSDKEEELIWHLHQIPEIAKVFFTMEGEQSLVEVECQQKVSNFTVRGFVKLCDLFCFDDGIICFSMRVLFQLFFLLVTSLKSGKSGEVKASSLTGATDGEEETDKLVIGGDALAIESGGLELEIEISGYFWTDGAESDFFATET</sequence>
<reference evidence="1 2" key="1">
    <citation type="journal article" date="2019" name="Sci. Rep.">
        <title>Orb-weaving spider Araneus ventricosus genome elucidates the spidroin gene catalogue.</title>
        <authorList>
            <person name="Kono N."/>
            <person name="Nakamura H."/>
            <person name="Ohtoshi R."/>
            <person name="Moran D.A.P."/>
            <person name="Shinohara A."/>
            <person name="Yoshida Y."/>
            <person name="Fujiwara M."/>
            <person name="Mori M."/>
            <person name="Tomita M."/>
            <person name="Arakawa K."/>
        </authorList>
    </citation>
    <scope>NUCLEOTIDE SEQUENCE [LARGE SCALE GENOMIC DNA]</scope>
</reference>